<accession>A0AAV4S8Z3</accession>
<dbReference type="AlphaFoldDB" id="A0AAV4S8Z3"/>
<evidence type="ECO:0000313" key="1">
    <source>
        <dbReference type="EMBL" id="GIY29081.1"/>
    </source>
</evidence>
<gene>
    <name evidence="1" type="ORF">CDAR_86231</name>
</gene>
<comment type="caution">
    <text evidence="1">The sequence shown here is derived from an EMBL/GenBank/DDBJ whole genome shotgun (WGS) entry which is preliminary data.</text>
</comment>
<organism evidence="1 2">
    <name type="scientific">Caerostris darwini</name>
    <dbReference type="NCBI Taxonomy" id="1538125"/>
    <lineage>
        <taxon>Eukaryota</taxon>
        <taxon>Metazoa</taxon>
        <taxon>Ecdysozoa</taxon>
        <taxon>Arthropoda</taxon>
        <taxon>Chelicerata</taxon>
        <taxon>Arachnida</taxon>
        <taxon>Araneae</taxon>
        <taxon>Araneomorphae</taxon>
        <taxon>Entelegynae</taxon>
        <taxon>Araneoidea</taxon>
        <taxon>Araneidae</taxon>
        <taxon>Caerostris</taxon>
    </lineage>
</organism>
<dbReference type="Proteomes" id="UP001054837">
    <property type="component" value="Unassembled WGS sequence"/>
</dbReference>
<dbReference type="EMBL" id="BPLQ01007270">
    <property type="protein sequence ID" value="GIY29081.1"/>
    <property type="molecule type" value="Genomic_DNA"/>
</dbReference>
<proteinExistence type="predicted"/>
<name>A0AAV4S8Z3_9ARAC</name>
<keyword evidence="2" id="KW-1185">Reference proteome</keyword>
<protein>
    <submittedName>
        <fullName evidence="1">Uncharacterized protein</fullName>
    </submittedName>
</protein>
<reference evidence="1 2" key="1">
    <citation type="submission" date="2021-06" db="EMBL/GenBank/DDBJ databases">
        <title>Caerostris darwini draft genome.</title>
        <authorList>
            <person name="Kono N."/>
            <person name="Arakawa K."/>
        </authorList>
    </citation>
    <scope>NUCLEOTIDE SEQUENCE [LARGE SCALE GENOMIC DNA]</scope>
</reference>
<sequence length="83" mass="9342">MISYIYGNRPWTGHMLLTMLHWISIIITFPVNLEIPWIGPTLQPWIVVFWLQSASSSFLLPASSGGSLSRPLFACCANGQRLH</sequence>
<evidence type="ECO:0000313" key="2">
    <source>
        <dbReference type="Proteomes" id="UP001054837"/>
    </source>
</evidence>